<organism evidence="6">
    <name type="scientific">uncultured Acidimicrobiales bacterium</name>
    <dbReference type="NCBI Taxonomy" id="310071"/>
    <lineage>
        <taxon>Bacteria</taxon>
        <taxon>Bacillati</taxon>
        <taxon>Actinomycetota</taxon>
        <taxon>Acidimicrobiia</taxon>
        <taxon>Acidimicrobiales</taxon>
        <taxon>environmental samples</taxon>
    </lineage>
</organism>
<evidence type="ECO:0000256" key="4">
    <source>
        <dbReference type="SAM" id="SignalP"/>
    </source>
</evidence>
<dbReference type="PANTHER" id="PTHR30483:SF6">
    <property type="entry name" value="PERIPLASMIC BINDING PROTEIN OF ABC TRANSPORTER FOR NATURAL AMINO ACIDS"/>
    <property type="match status" value="1"/>
</dbReference>
<evidence type="ECO:0000313" key="6">
    <source>
        <dbReference type="EMBL" id="CAA9254537.1"/>
    </source>
</evidence>
<protein>
    <submittedName>
        <fullName evidence="6">Branched-chain amino acid ABC transporter, amino acid-binding protein</fullName>
    </submittedName>
</protein>
<dbReference type="Gene3D" id="3.40.50.2300">
    <property type="match status" value="3"/>
</dbReference>
<keyword evidence="2 4" id="KW-0732">Signal</keyword>
<feature type="region of interest" description="Disordered" evidence="3">
    <location>
        <begin position="27"/>
        <end position="64"/>
    </location>
</feature>
<name>A0A6J4IMV2_9ACTN</name>
<dbReference type="InterPro" id="IPR028082">
    <property type="entry name" value="Peripla_BP_I"/>
</dbReference>
<dbReference type="Pfam" id="PF13458">
    <property type="entry name" value="Peripla_BP_6"/>
    <property type="match status" value="1"/>
</dbReference>
<sequence length="461" mass="47498">MTARHPLWRVLALFAALSMVAAACGDDDEEAASTDTTESDTTESESEESTESESEGGGGAAGGASLAGMRGSLPLLDLPSDFVDRLDEIDPDLGGTYNYGAESYDAVVVITLAAITAGTDGVEYANEINEVTRNGEKCTDFAACRALAEAGTDLDYDGVSGPMEFSGNGEPTEASIAIQTFGEDNRIDTSLDEFILATAPPESDVPQVPATGTRAGDGILKIGTLLPETGSLAFLGPPEIAGVQLAVNDVNETGGFNGQDVQLSTGDSGDTSTDIANQTVDRLLGENVDAIIGAASSGVSLTVIDKITSAGIVQFSPANTSPAFSTYDDKGLYFRNAPSDILQGNVLGEVIAEDGNATVGLIVLDDPYGGPLADQLTESLEGSGSEVVVRVTYDPQATSFDAEVGQLAAEDADAYVVIGFNESSRILTTMIEQGIGPQDKMVYGVDGNMGNALGEDFEAGE</sequence>
<dbReference type="InterPro" id="IPR028081">
    <property type="entry name" value="Leu-bd"/>
</dbReference>
<feature type="signal peptide" evidence="4">
    <location>
        <begin position="1"/>
        <end position="23"/>
    </location>
</feature>
<evidence type="ECO:0000256" key="2">
    <source>
        <dbReference type="ARBA" id="ARBA00022729"/>
    </source>
</evidence>
<feature type="domain" description="Leucine-binding protein" evidence="5">
    <location>
        <begin position="220"/>
        <end position="455"/>
    </location>
</feature>
<gene>
    <name evidence="6" type="ORF">AVDCRST_MAG20-2526</name>
</gene>
<dbReference type="CDD" id="cd06346">
    <property type="entry name" value="PBP1_ABC_ligand_binding-like"/>
    <property type="match status" value="1"/>
</dbReference>
<evidence type="ECO:0000256" key="3">
    <source>
        <dbReference type="SAM" id="MobiDB-lite"/>
    </source>
</evidence>
<proteinExistence type="inferred from homology"/>
<dbReference type="AlphaFoldDB" id="A0A6J4IMV2"/>
<dbReference type="InterPro" id="IPR051010">
    <property type="entry name" value="BCAA_transport"/>
</dbReference>
<feature type="compositionally biased region" description="Acidic residues" evidence="3">
    <location>
        <begin position="27"/>
        <end position="54"/>
    </location>
</feature>
<dbReference type="PANTHER" id="PTHR30483">
    <property type="entry name" value="LEUCINE-SPECIFIC-BINDING PROTEIN"/>
    <property type="match status" value="1"/>
</dbReference>
<dbReference type="PROSITE" id="PS51257">
    <property type="entry name" value="PROKAR_LIPOPROTEIN"/>
    <property type="match status" value="1"/>
</dbReference>
<evidence type="ECO:0000259" key="5">
    <source>
        <dbReference type="Pfam" id="PF13458"/>
    </source>
</evidence>
<dbReference type="EMBL" id="CADCSY010000110">
    <property type="protein sequence ID" value="CAA9254537.1"/>
    <property type="molecule type" value="Genomic_DNA"/>
</dbReference>
<accession>A0A6J4IMV2</accession>
<dbReference type="SUPFAM" id="SSF53822">
    <property type="entry name" value="Periplasmic binding protein-like I"/>
    <property type="match status" value="2"/>
</dbReference>
<feature type="chain" id="PRO_5039041539" evidence="4">
    <location>
        <begin position="24"/>
        <end position="461"/>
    </location>
</feature>
<evidence type="ECO:0000256" key="1">
    <source>
        <dbReference type="ARBA" id="ARBA00010062"/>
    </source>
</evidence>
<reference evidence="6" key="1">
    <citation type="submission" date="2020-02" db="EMBL/GenBank/DDBJ databases">
        <authorList>
            <person name="Meier V. D."/>
        </authorList>
    </citation>
    <scope>NUCLEOTIDE SEQUENCE</scope>
    <source>
        <strain evidence="6">AVDCRST_MAG20</strain>
    </source>
</reference>
<comment type="similarity">
    <text evidence="1">Belongs to the leucine-binding protein family.</text>
</comment>